<feature type="transmembrane region" description="Helical" evidence="2">
    <location>
        <begin position="1117"/>
        <end position="1138"/>
    </location>
</feature>
<feature type="transmembrane region" description="Helical" evidence="2">
    <location>
        <begin position="1009"/>
        <end position="1027"/>
    </location>
</feature>
<evidence type="ECO:0000256" key="2">
    <source>
        <dbReference type="SAM" id="Phobius"/>
    </source>
</evidence>
<feature type="transmembrane region" description="Helical" evidence="2">
    <location>
        <begin position="1083"/>
        <end position="1105"/>
    </location>
</feature>
<feature type="transmembrane region" description="Helical" evidence="2">
    <location>
        <begin position="1238"/>
        <end position="1260"/>
    </location>
</feature>
<sequence length="1332" mass="146583">MSSGEFPISLEKGLMSDELNSTILNVFLWGIYTVVYGGTLYLYGTKKPSRNQVIFWSISLSYLAYSTISILEWYRDQSAVVNQSETRDALFTALIIASPWIELVTLIMVFVMVAVADGILIWRCYQVCGHSIRAILFPVFLFFSEIVIDLAVVGLNIKYLDPVAESQVDLLNRLIAAQAFITSATTLASTTIIVYQLYSTTREIPSNSKRLLAHILEILVQSAAAYSLMAIAYAISGVVPQSVNGNEVSWVTATDYIENLFNFTAGVAPTVLVARVAILDENDIYASSAASIGAPSRLSGLRFHLRDTQDDAESQPQTSEKSRALMPQEREGDSCYLSLIQHELTLIIDIAVVKSMMFISALSSAPKARQDKVCVGTNKYEASHYFISLTLSPSCLTRLSCPQNQFLSQCRRRASASSSIRLLSWSSCGAYTLSSTQEQYTYIVSLNFSFNEYIALECNTLTLSVTRKSSRNQAILWTISISYCVYSASAILSWYRDHLGFVNHSETRDTLFVALWQGSQWPVFINDLLLFIMAAVADGILIWRCYHVCENSLIVILVPGFLLFCEIVIDLYILGIDAKHLNSLTDALDNLLNRLFSAQAFITFATTFTSTSLMARRIYTATRGNFGNSNQRPKRILEILVQSAAAYSLVAIAYAISNVVPQSASNEVSWAAATNFIAILFNFTSGVVPTVLVARIAILDKDDVYASGTANTSGPSRLSGLRFHVRTTQGDAESQAQMSDRINRVVEGQQVPEAEEEKGDIVNRTTIDLIILGSWGIDHLNPSVSQANVVNRLFAAQFFVTFATSLTSTILVAYSIYTTTRKIPGNSKRPLNRILDILVQSAAAYSLVAIAQAISAVVPQTNSNEVPWSTAADYASVLFPFISGVAPTILVARVAMLDGNDVYASSAAIANRLTPLSGLQFHVQTTQGDAESQDRLSHIEWNIEGRWDLKVKGIFEWGHRLRARYKAGHHLISPINPLSLDPLMSSGTFAASSEEGQIGDELNSTILQVFLWGIYTVVYAGTLYLYLTKKSSKNKVILWAISLSYWAYSALTIISWYLDQWAVVNHSETRDALFVALILESSWHIFTVDILSFILAAVADGILIWRCYHVWGHSFRAILIPGFLFFCEIVLDLVEVGVAGADRLKPSDHQENVLNRLLAAQAFATFATTLSSTTLIAYRIYTTTREIPGSSKRLLSRIVEILVQSAAAYSLVVIAWAISNVVPQTVSNEVSFEAAGDYSYTLFNFVSGVAPTVLVARVAILDENDVYASSAPAASGPSRLSGLRFHVRTTQGPGDVESHPQLSHRISRVDSSVEGPQVPKGEKEKGDIVDIP</sequence>
<dbReference type="Proteomes" id="UP000284706">
    <property type="component" value="Unassembled WGS sequence"/>
</dbReference>
<dbReference type="OrthoDB" id="2873242at2759"/>
<feature type="transmembrane region" description="Helical" evidence="2">
    <location>
        <begin position="259"/>
        <end position="278"/>
    </location>
</feature>
<feature type="transmembrane region" description="Helical" evidence="2">
    <location>
        <begin position="474"/>
        <end position="495"/>
    </location>
</feature>
<feature type="transmembrane region" description="Helical" evidence="2">
    <location>
        <begin position="871"/>
        <end position="896"/>
    </location>
</feature>
<dbReference type="InParanoid" id="A0A409Y4A8"/>
<feature type="region of interest" description="Disordered" evidence="1">
    <location>
        <begin position="308"/>
        <end position="329"/>
    </location>
</feature>
<feature type="region of interest" description="Disordered" evidence="1">
    <location>
        <begin position="1289"/>
        <end position="1332"/>
    </location>
</feature>
<comment type="caution">
    <text evidence="3">The sequence shown here is derived from an EMBL/GenBank/DDBJ whole genome shotgun (WGS) entry which is preliminary data.</text>
</comment>
<evidence type="ECO:0000256" key="1">
    <source>
        <dbReference type="SAM" id="MobiDB-lite"/>
    </source>
</evidence>
<feature type="transmembrane region" description="Helical" evidence="2">
    <location>
        <begin position="837"/>
        <end position="859"/>
    </location>
</feature>
<feature type="transmembrane region" description="Helical" evidence="2">
    <location>
        <begin position="528"/>
        <end position="546"/>
    </location>
</feature>
<feature type="transmembrane region" description="Helical" evidence="2">
    <location>
        <begin position="94"/>
        <end position="122"/>
    </location>
</feature>
<keyword evidence="2" id="KW-0812">Transmembrane</keyword>
<name>A0A409Y4A8_9AGAR</name>
<feature type="transmembrane region" description="Helical" evidence="2">
    <location>
        <begin position="1198"/>
        <end position="1218"/>
    </location>
</feature>
<protein>
    <submittedName>
        <fullName evidence="3">Uncharacterized protein</fullName>
    </submittedName>
</protein>
<feature type="transmembrane region" description="Helical" evidence="2">
    <location>
        <begin position="793"/>
        <end position="817"/>
    </location>
</feature>
<evidence type="ECO:0000313" key="4">
    <source>
        <dbReference type="Proteomes" id="UP000284706"/>
    </source>
</evidence>
<proteinExistence type="predicted"/>
<keyword evidence="2" id="KW-0472">Membrane</keyword>
<feature type="compositionally biased region" description="Basic and acidic residues" evidence="1">
    <location>
        <begin position="320"/>
        <end position="329"/>
    </location>
</feature>
<accession>A0A409Y4A8</accession>
<feature type="compositionally biased region" description="Basic and acidic residues" evidence="1">
    <location>
        <begin position="1320"/>
        <end position="1332"/>
    </location>
</feature>
<feature type="transmembrane region" description="Helical" evidence="2">
    <location>
        <begin position="175"/>
        <end position="198"/>
    </location>
</feature>
<feature type="transmembrane region" description="Helical" evidence="2">
    <location>
        <begin position="218"/>
        <end position="239"/>
    </location>
</feature>
<feature type="transmembrane region" description="Helical" evidence="2">
    <location>
        <begin position="1036"/>
        <end position="1058"/>
    </location>
</feature>
<feature type="transmembrane region" description="Helical" evidence="2">
    <location>
        <begin position="676"/>
        <end position="698"/>
    </location>
</feature>
<keyword evidence="4" id="KW-1185">Reference proteome</keyword>
<gene>
    <name evidence="3" type="ORF">CVT26_012929</name>
</gene>
<feature type="transmembrane region" description="Helical" evidence="2">
    <location>
        <begin position="22"/>
        <end position="42"/>
    </location>
</feature>
<evidence type="ECO:0000313" key="3">
    <source>
        <dbReference type="EMBL" id="PPQ97828.1"/>
    </source>
</evidence>
<feature type="transmembrane region" description="Helical" evidence="2">
    <location>
        <begin position="595"/>
        <end position="615"/>
    </location>
</feature>
<keyword evidence="2" id="KW-1133">Transmembrane helix</keyword>
<feature type="transmembrane region" description="Helical" evidence="2">
    <location>
        <begin position="553"/>
        <end position="575"/>
    </location>
</feature>
<organism evidence="3 4">
    <name type="scientific">Gymnopilus dilepis</name>
    <dbReference type="NCBI Taxonomy" id="231916"/>
    <lineage>
        <taxon>Eukaryota</taxon>
        <taxon>Fungi</taxon>
        <taxon>Dikarya</taxon>
        <taxon>Basidiomycota</taxon>
        <taxon>Agaricomycotina</taxon>
        <taxon>Agaricomycetes</taxon>
        <taxon>Agaricomycetidae</taxon>
        <taxon>Agaricales</taxon>
        <taxon>Agaricineae</taxon>
        <taxon>Hymenogastraceae</taxon>
        <taxon>Gymnopilus</taxon>
    </lineage>
</organism>
<feature type="transmembrane region" description="Helical" evidence="2">
    <location>
        <begin position="636"/>
        <end position="656"/>
    </location>
</feature>
<feature type="transmembrane region" description="Helical" evidence="2">
    <location>
        <begin position="1158"/>
        <end position="1178"/>
    </location>
</feature>
<feature type="transmembrane region" description="Helical" evidence="2">
    <location>
        <begin position="134"/>
        <end position="155"/>
    </location>
</feature>
<reference evidence="3 4" key="1">
    <citation type="journal article" date="2018" name="Evol. Lett.">
        <title>Horizontal gene cluster transfer increased hallucinogenic mushroom diversity.</title>
        <authorList>
            <person name="Reynolds H.T."/>
            <person name="Vijayakumar V."/>
            <person name="Gluck-Thaler E."/>
            <person name="Korotkin H.B."/>
            <person name="Matheny P.B."/>
            <person name="Slot J.C."/>
        </authorList>
    </citation>
    <scope>NUCLEOTIDE SEQUENCE [LARGE SCALE GENOMIC DNA]</scope>
    <source>
        <strain evidence="3 4">SRW20</strain>
    </source>
</reference>
<feature type="transmembrane region" description="Helical" evidence="2">
    <location>
        <begin position="54"/>
        <end position="74"/>
    </location>
</feature>
<dbReference type="EMBL" id="NHYE01001183">
    <property type="protein sequence ID" value="PPQ97828.1"/>
    <property type="molecule type" value="Genomic_DNA"/>
</dbReference>